<dbReference type="STRING" id="198092.SAMN02745194_00539"/>
<protein>
    <recommendedName>
        <fullName evidence="2">Alpha/beta hydrolase domain-containing protein</fullName>
    </recommendedName>
</protein>
<gene>
    <name evidence="3" type="ORF">SAMN02745194_00539</name>
</gene>
<dbReference type="RefSeq" id="WP_086061840.1">
    <property type="nucleotide sequence ID" value="NZ_FQZF01000003.1"/>
</dbReference>
<dbReference type="EMBL" id="FQZF01000003">
    <property type="protein sequence ID" value="SHI54355.1"/>
    <property type="molecule type" value="Genomic_DNA"/>
</dbReference>
<organism evidence="3 4">
    <name type="scientific">Muricoccus roseus</name>
    <dbReference type="NCBI Taxonomy" id="198092"/>
    <lineage>
        <taxon>Bacteria</taxon>
        <taxon>Pseudomonadati</taxon>
        <taxon>Pseudomonadota</taxon>
        <taxon>Alphaproteobacteria</taxon>
        <taxon>Acetobacterales</taxon>
        <taxon>Roseomonadaceae</taxon>
        <taxon>Muricoccus</taxon>
    </lineage>
</organism>
<keyword evidence="4" id="KW-1185">Reference proteome</keyword>
<dbReference type="Pfam" id="PF20091">
    <property type="entry name" value="Abhydrolase_10"/>
    <property type="match status" value="1"/>
</dbReference>
<keyword evidence="1" id="KW-0732">Signal</keyword>
<reference evidence="3 4" key="1">
    <citation type="submission" date="2016-11" db="EMBL/GenBank/DDBJ databases">
        <authorList>
            <person name="Jaros S."/>
            <person name="Januszkiewicz K."/>
            <person name="Wedrychowicz H."/>
        </authorList>
    </citation>
    <scope>NUCLEOTIDE SEQUENCE [LARGE SCALE GENOMIC DNA]</scope>
    <source>
        <strain evidence="3 4">DSM 14916</strain>
    </source>
</reference>
<feature type="domain" description="Alpha/beta hydrolase" evidence="2">
    <location>
        <begin position="249"/>
        <end position="640"/>
    </location>
</feature>
<dbReference type="AlphaFoldDB" id="A0A1M6BZZ5"/>
<evidence type="ECO:0000313" key="4">
    <source>
        <dbReference type="Proteomes" id="UP000184387"/>
    </source>
</evidence>
<evidence type="ECO:0000259" key="2">
    <source>
        <dbReference type="Pfam" id="PF20091"/>
    </source>
</evidence>
<proteinExistence type="predicted"/>
<dbReference type="InterPro" id="IPR045394">
    <property type="entry name" value="Abhydrolase_dom"/>
</dbReference>
<sequence>MKRFRRLGAAAPLACALALAASPALSEVTRFEVLTRETAALGGREFGPRGQAEKITARATIALDPADPRNAVIADIDRAPRNAQGRVEAVTDVVILRPARPSGTLVLEVPNRGRKLLPGWAGGVIGTGGNRLEQPGDIGNGFLLEQGYTLVWAGWQLDTPEGANLLRLDVPVVPGITGPSREEFTFPDAATPQRVTLSYPAADRGSARITVRDRADLERATPAGLGLRFVEDGVVEIDRPAGAAPGALYEITYVARDPRLSGMGLAALRDVASFLRRETGASNPLAADGRSGITRAIGLGISQSGRALRDLLYFGMNEDEAGRIVFEGMMPIIPGARRSFTNARFAQPGRNPGPQYDRLFPVLQFPFTYPVTEDHLSGKRDGILLRCRLNNTCPRVIHMDSEFEFWGSQASLLVTDSRGQHIDMPPDVRLYLLSGAPHGNPADAVARPSPACAMPLNPIHGGPAIRALMVAMESWLRDGTEPPASRFPMRAQGTLVPPEQVYPAIPGLPYRGQHARAEWVEQAAPLPLARGHYPLFLPRAGLDGNTIAGIRLPLLEAPRATYVGWNAQTGAEGPQEICTQVGGVLPLTATRAEREAARDPRPSIEELYPTAEAYEAAVRAATERLMAERLLLPADAEAALREAREGKLARLSR</sequence>
<feature type="signal peptide" evidence="1">
    <location>
        <begin position="1"/>
        <end position="26"/>
    </location>
</feature>
<evidence type="ECO:0000256" key="1">
    <source>
        <dbReference type="SAM" id="SignalP"/>
    </source>
</evidence>
<accession>A0A1M6BZZ5</accession>
<dbReference type="Proteomes" id="UP000184387">
    <property type="component" value="Unassembled WGS sequence"/>
</dbReference>
<name>A0A1M6BZZ5_9PROT</name>
<dbReference type="OrthoDB" id="9779952at2"/>
<feature type="chain" id="PRO_5012793633" description="Alpha/beta hydrolase domain-containing protein" evidence="1">
    <location>
        <begin position="27"/>
        <end position="653"/>
    </location>
</feature>
<evidence type="ECO:0000313" key="3">
    <source>
        <dbReference type="EMBL" id="SHI54355.1"/>
    </source>
</evidence>